<keyword evidence="7" id="KW-1133">Transmembrane helix</keyword>
<organism evidence="12 13">
    <name type="scientific">Dimorphilus gyrociliatus</name>
    <dbReference type="NCBI Taxonomy" id="2664684"/>
    <lineage>
        <taxon>Eukaryota</taxon>
        <taxon>Metazoa</taxon>
        <taxon>Spiralia</taxon>
        <taxon>Lophotrochozoa</taxon>
        <taxon>Annelida</taxon>
        <taxon>Polychaeta</taxon>
        <taxon>Polychaeta incertae sedis</taxon>
        <taxon>Dinophilidae</taxon>
        <taxon>Dimorphilus</taxon>
    </lineage>
</organism>
<feature type="repeat" description="Solcar" evidence="9">
    <location>
        <begin position="116"/>
        <end position="201"/>
    </location>
</feature>
<dbReference type="GO" id="GO:0055085">
    <property type="term" value="P:transmembrane transport"/>
    <property type="evidence" value="ECO:0007669"/>
    <property type="project" value="InterPro"/>
</dbReference>
<dbReference type="EMBL" id="CAJFCJ010000007">
    <property type="protein sequence ID" value="CAD5117925.1"/>
    <property type="molecule type" value="Genomic_DNA"/>
</dbReference>
<dbReference type="OrthoDB" id="448427at2759"/>
<evidence type="ECO:0000256" key="1">
    <source>
        <dbReference type="ARBA" id="ARBA00004141"/>
    </source>
</evidence>
<dbReference type="InterPro" id="IPR002067">
    <property type="entry name" value="MCP"/>
</dbReference>
<dbReference type="Proteomes" id="UP000549394">
    <property type="component" value="Unassembled WGS sequence"/>
</dbReference>
<dbReference type="PANTHER" id="PTHR45618">
    <property type="entry name" value="MITOCHONDRIAL DICARBOXYLATE CARRIER-RELATED"/>
    <property type="match status" value="1"/>
</dbReference>
<accession>A0A7I8VQA0</accession>
<dbReference type="CDD" id="cd18793">
    <property type="entry name" value="SF2_C_SNF"/>
    <property type="match status" value="1"/>
</dbReference>
<evidence type="ECO:0000256" key="10">
    <source>
        <dbReference type="RuleBase" id="RU000488"/>
    </source>
</evidence>
<dbReference type="PROSITE" id="PS50920">
    <property type="entry name" value="SOLCAR"/>
    <property type="match status" value="3"/>
</dbReference>
<evidence type="ECO:0000256" key="7">
    <source>
        <dbReference type="ARBA" id="ARBA00022989"/>
    </source>
</evidence>
<keyword evidence="5" id="KW-0677">Repeat</keyword>
<keyword evidence="8 9" id="KW-0472">Membrane</keyword>
<dbReference type="InterPro" id="IPR027417">
    <property type="entry name" value="P-loop_NTPase"/>
</dbReference>
<name>A0A7I8VQA0_9ANNE</name>
<keyword evidence="6" id="KW-0378">Hydrolase</keyword>
<dbReference type="InterPro" id="IPR023395">
    <property type="entry name" value="MCP_dom_sf"/>
</dbReference>
<keyword evidence="3 10" id="KW-0813">Transport</keyword>
<dbReference type="AlphaFoldDB" id="A0A7I8VQA0"/>
<dbReference type="PRINTS" id="PR00784">
    <property type="entry name" value="MTUNCOUPLING"/>
</dbReference>
<evidence type="ECO:0000256" key="3">
    <source>
        <dbReference type="ARBA" id="ARBA00022448"/>
    </source>
</evidence>
<dbReference type="Pfam" id="PF00271">
    <property type="entry name" value="Helicase_C"/>
    <property type="match status" value="1"/>
</dbReference>
<keyword evidence="4 9" id="KW-0812">Transmembrane</keyword>
<reference evidence="12 13" key="1">
    <citation type="submission" date="2020-08" db="EMBL/GenBank/DDBJ databases">
        <authorList>
            <person name="Hejnol A."/>
        </authorList>
    </citation>
    <scope>NUCLEOTIDE SEQUENCE [LARGE SCALE GENOMIC DNA]</scope>
</reference>
<keyword evidence="13" id="KW-1185">Reference proteome</keyword>
<dbReference type="SMART" id="SM00490">
    <property type="entry name" value="HELICc"/>
    <property type="match status" value="1"/>
</dbReference>
<dbReference type="Pfam" id="PF00153">
    <property type="entry name" value="Mito_carr"/>
    <property type="match status" value="3"/>
</dbReference>
<dbReference type="GO" id="GO:0016020">
    <property type="term" value="C:membrane"/>
    <property type="evidence" value="ECO:0007669"/>
    <property type="project" value="UniProtKB-SubCell"/>
</dbReference>
<dbReference type="InterPro" id="IPR001650">
    <property type="entry name" value="Helicase_C-like"/>
</dbReference>
<evidence type="ECO:0000256" key="5">
    <source>
        <dbReference type="ARBA" id="ARBA00022737"/>
    </source>
</evidence>
<sequence length="503" mass="55837">MGPKVDTTTPIPTKFFCAGAAACVAEATTIPLDTAKVRLQIQGEGATLLKNQLKYRGLFGTMLTMSKEEGVRALYKGLVPGLHRQMAFASIRIGLYDSVKSFYIDILTKGDYISSQNVGLRILAGITTGGLAVSVAQPTDVVKVRMQAQKKKIYSGTFAAYRKIATTEGVRGLWKGIIPNVTRNSVTNAAELVSYDLIKEKILMTNLMKDSMPCHFVSAFSAGFVTTCIASPIDVVKTRFMNSPPNVYSGAINCAVKIYKEGGVSSFYKGFGPAFMRLGSWNIVMFTLNVLQKLCEEQSYKFCRLDGTTGTNKRQKIVDDFNSSYCNYYILLLSCKAGGVGFNLVGASRLILYDVDWNPAHDAQAMARIWRDGQKNRVKIYRFLTTGTIEEKMFQRQASKQILSGAVVDAKRKSKCHFSNEELKDLFSFNYDTLCLTHEQLNCTCDLGEPPMKKKTAHNKSIGMAELREWVHVTGPSPNLKKADIMFPQMEEVTYAFWNEANA</sequence>
<evidence type="ECO:0000313" key="13">
    <source>
        <dbReference type="Proteomes" id="UP000549394"/>
    </source>
</evidence>
<evidence type="ECO:0000259" key="11">
    <source>
        <dbReference type="PROSITE" id="PS51194"/>
    </source>
</evidence>
<dbReference type="SUPFAM" id="SSF52540">
    <property type="entry name" value="P-loop containing nucleoside triphosphate hydrolases"/>
    <property type="match status" value="1"/>
</dbReference>
<evidence type="ECO:0000256" key="6">
    <source>
        <dbReference type="ARBA" id="ARBA00022801"/>
    </source>
</evidence>
<dbReference type="Gene3D" id="1.50.40.10">
    <property type="entry name" value="Mitochondrial carrier domain"/>
    <property type="match status" value="1"/>
</dbReference>
<dbReference type="SUPFAM" id="SSF103506">
    <property type="entry name" value="Mitochondrial carrier"/>
    <property type="match status" value="1"/>
</dbReference>
<feature type="domain" description="Helicase C-terminal" evidence="11">
    <location>
        <begin position="263"/>
        <end position="424"/>
    </location>
</feature>
<dbReference type="InterPro" id="IPR050391">
    <property type="entry name" value="Mito_Metabolite_Transporter"/>
</dbReference>
<dbReference type="PROSITE" id="PS51194">
    <property type="entry name" value="HELICASE_CTER"/>
    <property type="match status" value="1"/>
</dbReference>
<comment type="caution">
    <text evidence="12">The sequence shown here is derived from an EMBL/GenBank/DDBJ whole genome shotgun (WGS) entry which is preliminary data.</text>
</comment>
<dbReference type="InterPro" id="IPR018108">
    <property type="entry name" value="MCP_transmembrane"/>
</dbReference>
<evidence type="ECO:0000256" key="9">
    <source>
        <dbReference type="PROSITE-ProRule" id="PRU00282"/>
    </source>
</evidence>
<dbReference type="Gene3D" id="3.40.50.300">
    <property type="entry name" value="P-loop containing nucleotide triphosphate hydrolases"/>
    <property type="match status" value="1"/>
</dbReference>
<feature type="repeat" description="Solcar" evidence="9">
    <location>
        <begin position="210"/>
        <end position="295"/>
    </location>
</feature>
<evidence type="ECO:0000256" key="8">
    <source>
        <dbReference type="ARBA" id="ARBA00023136"/>
    </source>
</evidence>
<feature type="repeat" description="Solcar" evidence="9">
    <location>
        <begin position="13"/>
        <end position="102"/>
    </location>
</feature>
<dbReference type="InterPro" id="IPR049730">
    <property type="entry name" value="SNF2/RAD54-like_C"/>
</dbReference>
<gene>
    <name evidence="12" type="ORF">DGYR_LOCUS6386</name>
</gene>
<evidence type="ECO:0000256" key="2">
    <source>
        <dbReference type="ARBA" id="ARBA00006375"/>
    </source>
</evidence>
<protein>
    <submittedName>
        <fullName evidence="12">DgyrCDS6670</fullName>
    </submittedName>
</protein>
<dbReference type="GO" id="GO:0016787">
    <property type="term" value="F:hydrolase activity"/>
    <property type="evidence" value="ECO:0007669"/>
    <property type="project" value="UniProtKB-KW"/>
</dbReference>
<evidence type="ECO:0000313" key="12">
    <source>
        <dbReference type="EMBL" id="CAD5117925.1"/>
    </source>
</evidence>
<proteinExistence type="inferred from homology"/>
<comment type="subcellular location">
    <subcellularLocation>
        <location evidence="1">Membrane</location>
        <topology evidence="1">Multi-pass membrane protein</topology>
    </subcellularLocation>
</comment>
<comment type="similarity">
    <text evidence="2 10">Belongs to the mitochondrial carrier (TC 2.A.29) family.</text>
</comment>
<evidence type="ECO:0000256" key="4">
    <source>
        <dbReference type="ARBA" id="ARBA00022692"/>
    </source>
</evidence>